<sequence length="466" mass="54498">MSWFSKLTWLVTLATFVVNVYIYTYPSLNADQCSWHYTYEDEPSGLGKRVLDIPYVGDLYKRYFVEELDANKPDPRDIRIMSFGDPQINGNWPSTPYIKRLDNFGNDHYLGHIYRVMKGRLNPTHVVGLGDLFSSQWIADSEFYNRTRRYMTRLFPRPAEQTFLELDFIAEHKDIDWVTHMNWFQKSLEEGLFRNPDFYHYENIRDWTSANLTDEPLMVNVSGNHDIGYGDTTYQHMARWRKLFGKDNFWIEYDNDTDHPWRIVVLNSLAVDGPLLQPEFKDYTWQFIETLDQKEYHGSTILLTHIPMYKPAGLCVDGPLVELFNEKNCHPGGEYRIGLLKSENHLQHETSQRIMNAAFKGNYSGIIVTGHDHEGCENYYNFNFDSGIWEASKSIDSPKYIKEATVRSMMGDFGGNTGLITGHFNNDSKSWEFEYRLCPFIVQHVWWVAQAGIILTVLLQSVNFLH</sequence>
<dbReference type="SUPFAM" id="SSF56300">
    <property type="entry name" value="Metallo-dependent phosphatases"/>
    <property type="match status" value="1"/>
</dbReference>
<dbReference type="RefSeq" id="XP_046061627.1">
    <property type="nucleotide sequence ID" value="XM_046204472.1"/>
</dbReference>
<keyword evidence="1" id="KW-0472">Membrane</keyword>
<dbReference type="PANTHER" id="PTHR13315:SF1">
    <property type="entry name" value="PROTEIN TED1"/>
    <property type="match status" value="1"/>
</dbReference>
<accession>A0A9P8T573</accession>
<dbReference type="InterPro" id="IPR033308">
    <property type="entry name" value="PGAP5/Cdc1/Ted1"/>
</dbReference>
<dbReference type="GO" id="GO:0016020">
    <property type="term" value="C:membrane"/>
    <property type="evidence" value="ECO:0007669"/>
    <property type="project" value="GOC"/>
</dbReference>
<gene>
    <name evidence="2" type="ORF">OGAPHI_003492</name>
</gene>
<keyword evidence="3" id="KW-1185">Reference proteome</keyword>
<evidence type="ECO:0000313" key="2">
    <source>
        <dbReference type="EMBL" id="KAH3666496.1"/>
    </source>
</evidence>
<dbReference type="GO" id="GO:0005783">
    <property type="term" value="C:endoplasmic reticulum"/>
    <property type="evidence" value="ECO:0007669"/>
    <property type="project" value="TreeGrafter"/>
</dbReference>
<comment type="caution">
    <text evidence="2">The sequence shown here is derived from an EMBL/GenBank/DDBJ whole genome shotgun (WGS) entry which is preliminary data.</text>
</comment>
<dbReference type="AlphaFoldDB" id="A0A9P8T573"/>
<dbReference type="PANTHER" id="PTHR13315">
    <property type="entry name" value="METALLO PHOSPHOESTERASE RELATED"/>
    <property type="match status" value="1"/>
</dbReference>
<dbReference type="GO" id="GO:0006506">
    <property type="term" value="P:GPI anchor biosynthetic process"/>
    <property type="evidence" value="ECO:0007669"/>
    <property type="project" value="InterPro"/>
</dbReference>
<reference evidence="2" key="1">
    <citation type="journal article" date="2021" name="Open Biol.">
        <title>Shared evolutionary footprints suggest mitochondrial oxidative damage underlies multiple complex I losses in fungi.</title>
        <authorList>
            <person name="Schikora-Tamarit M.A."/>
            <person name="Marcet-Houben M."/>
            <person name="Nosek J."/>
            <person name="Gabaldon T."/>
        </authorList>
    </citation>
    <scope>NUCLEOTIDE SEQUENCE</scope>
    <source>
        <strain evidence="2">CBS6075</strain>
    </source>
</reference>
<reference evidence="2" key="2">
    <citation type="submission" date="2021-01" db="EMBL/GenBank/DDBJ databases">
        <authorList>
            <person name="Schikora-Tamarit M.A."/>
        </authorList>
    </citation>
    <scope>NUCLEOTIDE SEQUENCE</scope>
    <source>
        <strain evidence="2">CBS6075</strain>
    </source>
</reference>
<evidence type="ECO:0000313" key="3">
    <source>
        <dbReference type="Proteomes" id="UP000769157"/>
    </source>
</evidence>
<name>A0A9P8T573_9ASCO</name>
<dbReference type="EMBL" id="JAEUBE010000255">
    <property type="protein sequence ID" value="KAH3666496.1"/>
    <property type="molecule type" value="Genomic_DNA"/>
</dbReference>
<proteinExistence type="predicted"/>
<dbReference type="GeneID" id="70235457"/>
<dbReference type="Proteomes" id="UP000769157">
    <property type="component" value="Unassembled WGS sequence"/>
</dbReference>
<evidence type="ECO:0000256" key="1">
    <source>
        <dbReference type="ARBA" id="ARBA00023136"/>
    </source>
</evidence>
<organism evidence="2 3">
    <name type="scientific">Ogataea philodendri</name>
    <dbReference type="NCBI Taxonomy" id="1378263"/>
    <lineage>
        <taxon>Eukaryota</taxon>
        <taxon>Fungi</taxon>
        <taxon>Dikarya</taxon>
        <taxon>Ascomycota</taxon>
        <taxon>Saccharomycotina</taxon>
        <taxon>Pichiomycetes</taxon>
        <taxon>Pichiales</taxon>
        <taxon>Pichiaceae</taxon>
        <taxon>Ogataea</taxon>
    </lineage>
</organism>
<evidence type="ECO:0008006" key="4">
    <source>
        <dbReference type="Google" id="ProtNLM"/>
    </source>
</evidence>
<dbReference type="InterPro" id="IPR029052">
    <property type="entry name" value="Metallo-depent_PP-like"/>
</dbReference>
<dbReference type="OrthoDB" id="9984693at2759"/>
<protein>
    <recommendedName>
        <fullName evidence="4">Calcineurin-like phosphoesterase domain-containing protein</fullName>
    </recommendedName>
</protein>